<feature type="compositionally biased region" description="Acidic residues" evidence="1">
    <location>
        <begin position="249"/>
        <end position="282"/>
    </location>
</feature>
<proteinExistence type="predicted"/>
<sequence length="332" mass="37611">MATSMPLPFKPQIPATPPPDQQAFGKGPLSPPEMPNKPASPGTYNNNNNNPSNPPHMQNGQHPQMRPAPGFMPGFMPGGPDFSKMADLAGDPRYLAMASRIASYYQQRCQAVANYQQQRCQAWANMHRQKCQEMMQSAMLIVAWYIRDRISRRRRRQKRQFKRRLSERSNRSRIAKGETVRRWVMDVPLGAKTPSSVHDKIVDEEEATFSMDKESNPDKDTQLFNMADNLIKSQLARIDVPLLGALSFDESDSESDDDDDMRDYEDDEEEEDYEEDEDYEQPDENRDVDNADQQGYGQDDKNVGDEPGMGSEEVQLGTGHGSQKPTESSVLS</sequence>
<evidence type="ECO:0000313" key="3">
    <source>
        <dbReference type="Proteomes" id="UP001301769"/>
    </source>
</evidence>
<feature type="compositionally biased region" description="Polar residues" evidence="1">
    <location>
        <begin position="321"/>
        <end position="332"/>
    </location>
</feature>
<evidence type="ECO:0000313" key="2">
    <source>
        <dbReference type="EMBL" id="KAK4215986.1"/>
    </source>
</evidence>
<dbReference type="Proteomes" id="UP001301769">
    <property type="component" value="Unassembled WGS sequence"/>
</dbReference>
<protein>
    <submittedName>
        <fullName evidence="2">Uncharacterized protein</fullName>
    </submittedName>
</protein>
<dbReference type="AlphaFoldDB" id="A0AAN6YDD5"/>
<organism evidence="2 3">
    <name type="scientific">Rhypophila decipiens</name>
    <dbReference type="NCBI Taxonomy" id="261697"/>
    <lineage>
        <taxon>Eukaryota</taxon>
        <taxon>Fungi</taxon>
        <taxon>Dikarya</taxon>
        <taxon>Ascomycota</taxon>
        <taxon>Pezizomycotina</taxon>
        <taxon>Sordariomycetes</taxon>
        <taxon>Sordariomycetidae</taxon>
        <taxon>Sordariales</taxon>
        <taxon>Naviculisporaceae</taxon>
        <taxon>Rhypophila</taxon>
    </lineage>
</organism>
<accession>A0AAN6YDD5</accession>
<name>A0AAN6YDD5_9PEZI</name>
<reference evidence="2" key="2">
    <citation type="submission" date="2023-05" db="EMBL/GenBank/DDBJ databases">
        <authorList>
            <consortium name="Lawrence Berkeley National Laboratory"/>
            <person name="Steindorff A."/>
            <person name="Hensen N."/>
            <person name="Bonometti L."/>
            <person name="Westerberg I."/>
            <person name="Brannstrom I.O."/>
            <person name="Guillou S."/>
            <person name="Cros-Aarteil S."/>
            <person name="Calhoun S."/>
            <person name="Haridas S."/>
            <person name="Kuo A."/>
            <person name="Mondo S."/>
            <person name="Pangilinan J."/>
            <person name="Riley R."/>
            <person name="Labutti K."/>
            <person name="Andreopoulos B."/>
            <person name="Lipzen A."/>
            <person name="Chen C."/>
            <person name="Yanf M."/>
            <person name="Daum C."/>
            <person name="Ng V."/>
            <person name="Clum A."/>
            <person name="Ohm R."/>
            <person name="Martin F."/>
            <person name="Silar P."/>
            <person name="Natvig D."/>
            <person name="Lalanne C."/>
            <person name="Gautier V."/>
            <person name="Ament-Velasquez S.L."/>
            <person name="Kruys A."/>
            <person name="Hutchinson M.I."/>
            <person name="Powell A.J."/>
            <person name="Barry K."/>
            <person name="Miller A.N."/>
            <person name="Grigoriev I.V."/>
            <person name="Debuchy R."/>
            <person name="Gladieux P."/>
            <person name="Thoren M.H."/>
            <person name="Johannesson H."/>
        </authorList>
    </citation>
    <scope>NUCLEOTIDE SEQUENCE</scope>
    <source>
        <strain evidence="2">PSN293</strain>
    </source>
</reference>
<feature type="region of interest" description="Disordered" evidence="1">
    <location>
        <begin position="247"/>
        <end position="332"/>
    </location>
</feature>
<comment type="caution">
    <text evidence="2">The sequence shown here is derived from an EMBL/GenBank/DDBJ whole genome shotgun (WGS) entry which is preliminary data.</text>
</comment>
<reference evidence="2" key="1">
    <citation type="journal article" date="2023" name="Mol. Phylogenet. Evol.">
        <title>Genome-scale phylogeny and comparative genomics of the fungal order Sordariales.</title>
        <authorList>
            <person name="Hensen N."/>
            <person name="Bonometti L."/>
            <person name="Westerberg I."/>
            <person name="Brannstrom I.O."/>
            <person name="Guillou S."/>
            <person name="Cros-Aarteil S."/>
            <person name="Calhoun S."/>
            <person name="Haridas S."/>
            <person name="Kuo A."/>
            <person name="Mondo S."/>
            <person name="Pangilinan J."/>
            <person name="Riley R."/>
            <person name="LaButti K."/>
            <person name="Andreopoulos B."/>
            <person name="Lipzen A."/>
            <person name="Chen C."/>
            <person name="Yan M."/>
            <person name="Daum C."/>
            <person name="Ng V."/>
            <person name="Clum A."/>
            <person name="Steindorff A."/>
            <person name="Ohm R.A."/>
            <person name="Martin F."/>
            <person name="Silar P."/>
            <person name="Natvig D.O."/>
            <person name="Lalanne C."/>
            <person name="Gautier V."/>
            <person name="Ament-Velasquez S.L."/>
            <person name="Kruys A."/>
            <person name="Hutchinson M.I."/>
            <person name="Powell A.J."/>
            <person name="Barry K."/>
            <person name="Miller A.N."/>
            <person name="Grigoriev I.V."/>
            <person name="Debuchy R."/>
            <person name="Gladieux P."/>
            <person name="Hiltunen Thoren M."/>
            <person name="Johannesson H."/>
        </authorList>
    </citation>
    <scope>NUCLEOTIDE SEQUENCE</scope>
    <source>
        <strain evidence="2">PSN293</strain>
    </source>
</reference>
<keyword evidence="3" id="KW-1185">Reference proteome</keyword>
<feature type="compositionally biased region" description="Pro residues" evidence="1">
    <location>
        <begin position="8"/>
        <end position="20"/>
    </location>
</feature>
<dbReference type="EMBL" id="MU858073">
    <property type="protein sequence ID" value="KAK4215986.1"/>
    <property type="molecule type" value="Genomic_DNA"/>
</dbReference>
<feature type="region of interest" description="Disordered" evidence="1">
    <location>
        <begin position="1"/>
        <end position="71"/>
    </location>
</feature>
<evidence type="ECO:0000256" key="1">
    <source>
        <dbReference type="SAM" id="MobiDB-lite"/>
    </source>
</evidence>
<gene>
    <name evidence="2" type="ORF">QBC37DRAFT_105712</name>
</gene>